<evidence type="ECO:0008006" key="3">
    <source>
        <dbReference type="Google" id="ProtNLM"/>
    </source>
</evidence>
<dbReference type="InterPro" id="IPR014942">
    <property type="entry name" value="AbiEii"/>
</dbReference>
<dbReference type="AlphaFoldDB" id="A0A2M7BG51"/>
<dbReference type="Proteomes" id="UP000230399">
    <property type="component" value="Unassembled WGS sequence"/>
</dbReference>
<gene>
    <name evidence="1" type="ORF">COS55_00635</name>
</gene>
<evidence type="ECO:0000313" key="2">
    <source>
        <dbReference type="Proteomes" id="UP000230399"/>
    </source>
</evidence>
<sequence>MIKLHTQILNENQKKVLPKLTFLKDNNIYLAGGTALALHLGHRSSLDFDFYTKSHFDSVMLYKKIEDIFGNDAILSLKEEDTMFCKVFGVDLSFFWYKYPLIDKLVKFESILLASFADIAAMKLIAVYQRPAKRDYIDIYFLLKIFTLKEMFSFVKKKYPNFNQYFALRALTYFEDLKDEEGRKIEIIDKEFSWEKAKDDIFEKVREYQLDMIKKRYT</sequence>
<comment type="caution">
    <text evidence="1">The sequence shown here is derived from an EMBL/GenBank/DDBJ whole genome shotgun (WGS) entry which is preliminary data.</text>
</comment>
<evidence type="ECO:0000313" key="1">
    <source>
        <dbReference type="EMBL" id="PIV02078.1"/>
    </source>
</evidence>
<reference evidence="2" key="1">
    <citation type="submission" date="2017-09" db="EMBL/GenBank/DDBJ databases">
        <title>Depth-based differentiation of microbial function through sediment-hosted aquifers and enrichment of novel symbionts in the deep terrestrial subsurface.</title>
        <authorList>
            <person name="Probst A.J."/>
            <person name="Ladd B."/>
            <person name="Jarett J.K."/>
            <person name="Geller-Mcgrath D.E."/>
            <person name="Sieber C.M.K."/>
            <person name="Emerson J.B."/>
            <person name="Anantharaman K."/>
            <person name="Thomas B.C."/>
            <person name="Malmstrom R."/>
            <person name="Stieglmeier M."/>
            <person name="Klingl A."/>
            <person name="Woyke T."/>
            <person name="Ryan C.M."/>
            <person name="Banfield J.F."/>
        </authorList>
    </citation>
    <scope>NUCLEOTIDE SEQUENCE [LARGE SCALE GENOMIC DNA]</scope>
</reference>
<dbReference type="Pfam" id="PF08843">
    <property type="entry name" value="AbiEii"/>
    <property type="match status" value="2"/>
</dbReference>
<dbReference type="EMBL" id="PEVD01000009">
    <property type="protein sequence ID" value="PIV02078.1"/>
    <property type="molecule type" value="Genomic_DNA"/>
</dbReference>
<organism evidence="1 2">
    <name type="scientific">Candidatus Shapirobacteria bacterium CG03_land_8_20_14_0_80_40_19</name>
    <dbReference type="NCBI Taxonomy" id="1974880"/>
    <lineage>
        <taxon>Bacteria</taxon>
        <taxon>Candidatus Shapironibacteriota</taxon>
    </lineage>
</organism>
<proteinExistence type="predicted"/>
<accession>A0A2M7BG51</accession>
<protein>
    <recommendedName>
        <fullName evidence="3">Nucleotidyl transferase AbiEii/AbiGii toxin family protein</fullName>
    </recommendedName>
</protein>
<name>A0A2M7BG51_9BACT</name>